<dbReference type="FunFam" id="3.40.50.300:FF:000431">
    <property type="entry name" value="Regulator of telomere elongation helicase 1"/>
    <property type="match status" value="1"/>
</dbReference>
<dbReference type="InterPro" id="IPR045028">
    <property type="entry name" value="DinG/Rad3-like"/>
</dbReference>
<keyword evidence="2" id="KW-0004">4Fe-4S</keyword>
<dbReference type="SMART" id="SM00487">
    <property type="entry name" value="DEXDc"/>
    <property type="match status" value="1"/>
</dbReference>
<dbReference type="GO" id="GO:0006289">
    <property type="term" value="P:nucleotide-excision repair"/>
    <property type="evidence" value="ECO:0007669"/>
    <property type="project" value="TreeGrafter"/>
</dbReference>
<reference evidence="19" key="1">
    <citation type="submission" date="2021-01" db="EMBL/GenBank/DDBJ databases">
        <authorList>
            <person name="Corre E."/>
            <person name="Pelletier E."/>
            <person name="Niang G."/>
            <person name="Scheremetjew M."/>
            <person name="Finn R."/>
            <person name="Kale V."/>
            <person name="Holt S."/>
            <person name="Cochrane G."/>
            <person name="Meng A."/>
            <person name="Brown T."/>
            <person name="Cohen L."/>
        </authorList>
    </citation>
    <scope>NUCLEOTIDE SEQUENCE</scope>
    <source>
        <strain evidence="19">NIES-2562</strain>
    </source>
</reference>
<evidence type="ECO:0000313" key="19">
    <source>
        <dbReference type="EMBL" id="CAE0256581.1"/>
    </source>
</evidence>
<evidence type="ECO:0000256" key="10">
    <source>
        <dbReference type="ARBA" id="ARBA00023014"/>
    </source>
</evidence>
<dbReference type="GO" id="GO:1990918">
    <property type="term" value="P:double-strand break repair involved in meiotic recombination"/>
    <property type="evidence" value="ECO:0007669"/>
    <property type="project" value="TreeGrafter"/>
</dbReference>
<keyword evidence="3" id="KW-0479">Metal-binding</keyword>
<keyword evidence="14" id="KW-0539">Nucleus</keyword>
<evidence type="ECO:0000256" key="8">
    <source>
        <dbReference type="ARBA" id="ARBA00022840"/>
    </source>
</evidence>
<evidence type="ECO:0000256" key="17">
    <source>
        <dbReference type="SAM" id="MobiDB-lite"/>
    </source>
</evidence>
<dbReference type="InterPro" id="IPR002464">
    <property type="entry name" value="DNA/RNA_helicase_DEAH_CS"/>
</dbReference>
<dbReference type="Pfam" id="PF13307">
    <property type="entry name" value="Helicase_C_2"/>
    <property type="match status" value="1"/>
</dbReference>
<evidence type="ECO:0000256" key="3">
    <source>
        <dbReference type="ARBA" id="ARBA00022723"/>
    </source>
</evidence>
<evidence type="ECO:0000256" key="7">
    <source>
        <dbReference type="ARBA" id="ARBA00022806"/>
    </source>
</evidence>
<feature type="region of interest" description="Disordered" evidence="17">
    <location>
        <begin position="721"/>
        <end position="791"/>
    </location>
</feature>
<dbReference type="GO" id="GO:0046872">
    <property type="term" value="F:metal ion binding"/>
    <property type="evidence" value="ECO:0007669"/>
    <property type="project" value="UniProtKB-KW"/>
</dbReference>
<dbReference type="GO" id="GO:0003678">
    <property type="term" value="F:DNA helicase activity"/>
    <property type="evidence" value="ECO:0007669"/>
    <property type="project" value="InterPro"/>
</dbReference>
<evidence type="ECO:0000256" key="9">
    <source>
        <dbReference type="ARBA" id="ARBA00023004"/>
    </source>
</evidence>
<feature type="compositionally biased region" description="Basic and acidic residues" evidence="17">
    <location>
        <begin position="770"/>
        <end position="784"/>
    </location>
</feature>
<dbReference type="InterPro" id="IPR027417">
    <property type="entry name" value="P-loop_NTPase"/>
</dbReference>
<keyword evidence="9" id="KW-0408">Iron</keyword>
<comment type="subcellular location">
    <subcellularLocation>
        <location evidence="1">Nucleus</location>
    </subcellularLocation>
</comment>
<dbReference type="GO" id="GO:0016818">
    <property type="term" value="F:hydrolase activity, acting on acid anhydrides, in phosphorus-containing anhydrides"/>
    <property type="evidence" value="ECO:0007669"/>
    <property type="project" value="InterPro"/>
</dbReference>
<dbReference type="PANTHER" id="PTHR11472:SF47">
    <property type="entry name" value="FANCONI ANEMIA GROUP J PROTEIN"/>
    <property type="match status" value="1"/>
</dbReference>
<dbReference type="Gene3D" id="3.40.50.300">
    <property type="entry name" value="P-loop containing nucleotide triphosphate hydrolases"/>
    <property type="match status" value="2"/>
</dbReference>
<evidence type="ECO:0000256" key="1">
    <source>
        <dbReference type="ARBA" id="ARBA00004123"/>
    </source>
</evidence>
<dbReference type="GO" id="GO:0003677">
    <property type="term" value="F:DNA binding"/>
    <property type="evidence" value="ECO:0007669"/>
    <property type="project" value="UniProtKB-KW"/>
</dbReference>
<dbReference type="GO" id="GO:0051539">
    <property type="term" value="F:4 iron, 4 sulfur cluster binding"/>
    <property type="evidence" value="ECO:0007669"/>
    <property type="project" value="UniProtKB-KW"/>
</dbReference>
<evidence type="ECO:0000256" key="16">
    <source>
        <dbReference type="ARBA" id="ARBA00073810"/>
    </source>
</evidence>
<organism evidence="19">
    <name type="scientific">Palpitomonas bilix</name>
    <dbReference type="NCBI Taxonomy" id="652834"/>
    <lineage>
        <taxon>Eukaryota</taxon>
        <taxon>Eukaryota incertae sedis</taxon>
    </lineage>
</organism>
<dbReference type="InterPro" id="IPR014001">
    <property type="entry name" value="Helicase_ATP-bd"/>
</dbReference>
<dbReference type="PANTHER" id="PTHR11472">
    <property type="entry name" value="DNA REPAIR DEAD HELICASE RAD3/XP-D SUBFAMILY MEMBER"/>
    <property type="match status" value="1"/>
</dbReference>
<dbReference type="SMART" id="SM00491">
    <property type="entry name" value="HELICc2"/>
    <property type="match status" value="1"/>
</dbReference>
<dbReference type="SMART" id="SM00488">
    <property type="entry name" value="DEXDc2"/>
    <property type="match status" value="1"/>
</dbReference>
<keyword evidence="6" id="KW-0378">Hydrolase</keyword>
<name>A0A7S3DGD9_9EUKA</name>
<evidence type="ECO:0000256" key="2">
    <source>
        <dbReference type="ARBA" id="ARBA00022485"/>
    </source>
</evidence>
<dbReference type="SUPFAM" id="SSF52540">
    <property type="entry name" value="P-loop containing nucleoside triphosphate hydrolases"/>
    <property type="match status" value="1"/>
</dbReference>
<evidence type="ECO:0000256" key="13">
    <source>
        <dbReference type="ARBA" id="ARBA00023235"/>
    </source>
</evidence>
<dbReference type="InterPro" id="IPR006555">
    <property type="entry name" value="ATP-dep_Helicase_C"/>
</dbReference>
<accession>A0A7S3DGD9</accession>
<dbReference type="PROSITE" id="PS00690">
    <property type="entry name" value="DEAH_ATP_HELICASE"/>
    <property type="match status" value="1"/>
</dbReference>
<keyword evidence="7" id="KW-0347">Helicase</keyword>
<dbReference type="NCBIfam" id="TIGR00604">
    <property type="entry name" value="rad3"/>
    <property type="match status" value="1"/>
</dbReference>
<protein>
    <recommendedName>
        <fullName evidence="16">Regulator of telomere elongation helicase 1 homolog</fullName>
    </recommendedName>
</protein>
<evidence type="ECO:0000256" key="12">
    <source>
        <dbReference type="ARBA" id="ARBA00023204"/>
    </source>
</evidence>
<keyword evidence="12" id="KW-0234">DNA repair</keyword>
<evidence type="ECO:0000259" key="18">
    <source>
        <dbReference type="PROSITE" id="PS51193"/>
    </source>
</evidence>
<dbReference type="Pfam" id="PF06733">
    <property type="entry name" value="DEAD_2"/>
    <property type="match status" value="1"/>
</dbReference>
<keyword evidence="10" id="KW-0411">Iron-sulfur</keyword>
<gene>
    <name evidence="19" type="ORF">PBIL07802_LOCUS18836</name>
</gene>
<dbReference type="EMBL" id="HBIB01028928">
    <property type="protein sequence ID" value="CAE0256581.1"/>
    <property type="molecule type" value="Transcribed_RNA"/>
</dbReference>
<dbReference type="AlphaFoldDB" id="A0A7S3DGD9"/>
<feature type="compositionally biased region" description="Basic residues" evidence="17">
    <location>
        <begin position="747"/>
        <end position="757"/>
    </location>
</feature>
<keyword evidence="5" id="KW-0227">DNA damage</keyword>
<dbReference type="InterPro" id="IPR006554">
    <property type="entry name" value="Helicase-like_DEXD_c2"/>
</dbReference>
<evidence type="ECO:0000256" key="15">
    <source>
        <dbReference type="ARBA" id="ARBA00049360"/>
    </source>
</evidence>
<keyword evidence="8" id="KW-0067">ATP-binding</keyword>
<comment type="catalytic activity">
    <reaction evidence="15">
        <text>ATP + H2O = ADP + phosphate + H(+)</text>
        <dbReference type="Rhea" id="RHEA:13065"/>
        <dbReference type="ChEBI" id="CHEBI:15377"/>
        <dbReference type="ChEBI" id="CHEBI:15378"/>
        <dbReference type="ChEBI" id="CHEBI:30616"/>
        <dbReference type="ChEBI" id="CHEBI:43474"/>
        <dbReference type="ChEBI" id="CHEBI:456216"/>
    </reaction>
</comment>
<dbReference type="InterPro" id="IPR010614">
    <property type="entry name" value="RAD3-like_helicase_DEAD"/>
</dbReference>
<keyword evidence="13" id="KW-0413">Isomerase</keyword>
<dbReference type="InterPro" id="IPR014013">
    <property type="entry name" value="Helic_SF1/SF2_ATP-bd_DinG/Rad3"/>
</dbReference>
<evidence type="ECO:0000256" key="11">
    <source>
        <dbReference type="ARBA" id="ARBA00023125"/>
    </source>
</evidence>
<proteinExistence type="predicted"/>
<dbReference type="InterPro" id="IPR013020">
    <property type="entry name" value="Rad3/Chl1-like"/>
</dbReference>
<dbReference type="CDD" id="cd18788">
    <property type="entry name" value="SF2_C_XPD"/>
    <property type="match status" value="1"/>
</dbReference>
<dbReference type="GO" id="GO:0005634">
    <property type="term" value="C:nucleus"/>
    <property type="evidence" value="ECO:0007669"/>
    <property type="project" value="UniProtKB-SubCell"/>
</dbReference>
<evidence type="ECO:0000256" key="6">
    <source>
        <dbReference type="ARBA" id="ARBA00022801"/>
    </source>
</evidence>
<feature type="domain" description="Helicase ATP-binding" evidence="18">
    <location>
        <begin position="14"/>
        <end position="318"/>
    </location>
</feature>
<keyword evidence="4" id="KW-0547">Nucleotide-binding</keyword>
<sequence length="791" mass="89414">MAEEGPTGAEYTIAGVKVQFPLRAYPCQISVMERVITSASRGENALLESPTGTGKTLALLASSIAWMNSRNQQYSSYESPQDSLNSAPVQRHRIFYATRTHSQLAQVVDELKRVKGTFKSSMLAAREHLCVFDRDLFGEGVTVDEGCVQALEDKNCYFFHKSEKVVEEVKPFVWDIEDIVTVGRKVGGCPFYASRDLAKEADVLLCPYNYLIDPVIRNTMSISIDSALVIFDEAHNIEDMCRDALSLNTTRAAIRNIATECANLGKRGVLPEHHFGIRNMMMNVASLMGDAESLLEKTSFMASERKYATKGAQLLKMFDAVKIRQENVSAFSTHVSEAAELVRVIQNEKKSGRLMEHPILSFRKRPDFRQFDGPQCLSIRTLTSLERIEIVLRYFFSIPNDFCFVLTQVAKRRGRRAVDDLSMGIWCLNPALAFREISSQSHSVVLASGTLSPMDTFSSELGCEFPKKLEARHVIGNDQVQCLCLPKGVKGRSLTSSFRAGGDISMLDDLGETLVGLVRAVPHGMLFFFPSYKKLETILSRWEENGIYKRIEESKEIFFEPRRSHEFDAAIQGYYERIAYSVRGESKGAIMFAVFRGKVSEGIDFSDAKARAVVCYGIPFPNVKEEGVAKKKEYNDSEKGAGRLSGAEWYRQQAFRALNQALGRCIRHRNDFGAIILLEERMTEPGSTYSLSKWLRDRVQVWNSAREALDYLSRYFEARKKDEPPVSPPARQAETSWVQQIAGKSDQKKRKRDKRQGRNVINPLRNSRKLKVETEEMKKGRSQDDDFQDLV</sequence>
<evidence type="ECO:0000256" key="14">
    <source>
        <dbReference type="ARBA" id="ARBA00023242"/>
    </source>
</evidence>
<dbReference type="GO" id="GO:0005524">
    <property type="term" value="F:ATP binding"/>
    <property type="evidence" value="ECO:0007669"/>
    <property type="project" value="UniProtKB-KW"/>
</dbReference>
<dbReference type="PROSITE" id="PS51193">
    <property type="entry name" value="HELICASE_ATP_BIND_2"/>
    <property type="match status" value="1"/>
</dbReference>
<evidence type="ECO:0000256" key="5">
    <source>
        <dbReference type="ARBA" id="ARBA00022763"/>
    </source>
</evidence>
<evidence type="ECO:0000256" key="4">
    <source>
        <dbReference type="ARBA" id="ARBA00022741"/>
    </source>
</evidence>
<keyword evidence="11" id="KW-0238">DNA-binding</keyword>